<dbReference type="InterPro" id="IPR011008">
    <property type="entry name" value="Dimeric_a/b-barrel"/>
</dbReference>
<dbReference type="EMBL" id="JAERRB010000005">
    <property type="protein sequence ID" value="MBL0743009.1"/>
    <property type="molecule type" value="Genomic_DNA"/>
</dbReference>
<dbReference type="InterPro" id="IPR050744">
    <property type="entry name" value="AI-2_Isomerase_LsrG"/>
</dbReference>
<gene>
    <name evidence="2" type="ORF">JI741_17400</name>
</gene>
<comment type="caution">
    <text evidence="2">The sequence shown here is derived from an EMBL/GenBank/DDBJ whole genome shotgun (WGS) entry which is preliminary data.</text>
</comment>
<dbReference type="GO" id="GO:0004497">
    <property type="term" value="F:monooxygenase activity"/>
    <property type="evidence" value="ECO:0007669"/>
    <property type="project" value="UniProtKB-KW"/>
</dbReference>
<protein>
    <submittedName>
        <fullName evidence="2">Antibiotic biosynthesis monooxygenase</fullName>
    </submittedName>
</protein>
<evidence type="ECO:0000313" key="2">
    <source>
        <dbReference type="EMBL" id="MBL0743009.1"/>
    </source>
</evidence>
<reference evidence="2 3" key="1">
    <citation type="submission" date="2021-01" db="EMBL/GenBank/DDBJ databases">
        <title>Chryseolinea sp. Jin1 Genome sequencing and assembly.</title>
        <authorList>
            <person name="Kim I."/>
        </authorList>
    </citation>
    <scope>NUCLEOTIDE SEQUENCE [LARGE SCALE GENOMIC DNA]</scope>
    <source>
        <strain evidence="2 3">Jin1</strain>
    </source>
</reference>
<sequence>MSKKTIHVFTKWQVKEGQMNALLSLFVEVVRRSIEEPGNLYYKVHQSKTDPNTLLIFEGYIDEAAFAEHLQLEHAQNLVEGEISALLKEREVIVGTQLMFALPGVPLRQRVPVL</sequence>
<organism evidence="2 3">
    <name type="scientific">Chryseolinea lacunae</name>
    <dbReference type="NCBI Taxonomy" id="2801331"/>
    <lineage>
        <taxon>Bacteria</taxon>
        <taxon>Pseudomonadati</taxon>
        <taxon>Bacteroidota</taxon>
        <taxon>Cytophagia</taxon>
        <taxon>Cytophagales</taxon>
        <taxon>Fulvivirgaceae</taxon>
        <taxon>Chryseolinea</taxon>
    </lineage>
</organism>
<dbReference type="Gene3D" id="3.30.70.100">
    <property type="match status" value="1"/>
</dbReference>
<dbReference type="RefSeq" id="WP_202011828.1">
    <property type="nucleotide sequence ID" value="NZ_JAERRB010000005.1"/>
</dbReference>
<keyword evidence="2" id="KW-0560">Oxidoreductase</keyword>
<dbReference type="SUPFAM" id="SSF54909">
    <property type="entry name" value="Dimeric alpha+beta barrel"/>
    <property type="match status" value="1"/>
</dbReference>
<dbReference type="InterPro" id="IPR007138">
    <property type="entry name" value="ABM_dom"/>
</dbReference>
<dbReference type="Proteomes" id="UP000613030">
    <property type="component" value="Unassembled WGS sequence"/>
</dbReference>
<evidence type="ECO:0000313" key="3">
    <source>
        <dbReference type="Proteomes" id="UP000613030"/>
    </source>
</evidence>
<dbReference type="PANTHER" id="PTHR33336:SF3">
    <property type="entry name" value="ABM DOMAIN-CONTAINING PROTEIN"/>
    <property type="match status" value="1"/>
</dbReference>
<accession>A0ABS1KU70</accession>
<dbReference type="PANTHER" id="PTHR33336">
    <property type="entry name" value="QUINOL MONOOXYGENASE YGIN-RELATED"/>
    <property type="match status" value="1"/>
</dbReference>
<evidence type="ECO:0000259" key="1">
    <source>
        <dbReference type="PROSITE" id="PS51725"/>
    </source>
</evidence>
<keyword evidence="2" id="KW-0503">Monooxygenase</keyword>
<dbReference type="PROSITE" id="PS51725">
    <property type="entry name" value="ABM"/>
    <property type="match status" value="1"/>
</dbReference>
<proteinExistence type="predicted"/>
<dbReference type="Pfam" id="PF03992">
    <property type="entry name" value="ABM"/>
    <property type="match status" value="1"/>
</dbReference>
<name>A0ABS1KU70_9BACT</name>
<keyword evidence="3" id="KW-1185">Reference proteome</keyword>
<feature type="domain" description="ABM" evidence="1">
    <location>
        <begin position="6"/>
        <end position="94"/>
    </location>
</feature>